<dbReference type="Proteomes" id="UP000009234">
    <property type="component" value="Chromosome"/>
</dbReference>
<dbReference type="eggNOG" id="COG4564">
    <property type="taxonomic scope" value="Bacteria"/>
</dbReference>
<dbReference type="Gene3D" id="1.10.287.950">
    <property type="entry name" value="Methyl-accepting chemotaxis protein"/>
    <property type="match status" value="1"/>
</dbReference>
<evidence type="ECO:0000256" key="3">
    <source>
        <dbReference type="ARBA" id="ARBA00022500"/>
    </source>
</evidence>
<name>F6DRU5_DESRL</name>
<evidence type="ECO:0000256" key="8">
    <source>
        <dbReference type="PROSITE-ProRule" id="PRU00284"/>
    </source>
</evidence>
<evidence type="ECO:0000256" key="10">
    <source>
        <dbReference type="SAM" id="Phobius"/>
    </source>
</evidence>
<dbReference type="eggNOG" id="COG0840">
    <property type="taxonomic scope" value="Bacteria"/>
</dbReference>
<dbReference type="Pfam" id="PF00015">
    <property type="entry name" value="MCPsignal"/>
    <property type="match status" value="1"/>
</dbReference>
<evidence type="ECO:0000313" key="13">
    <source>
        <dbReference type="EMBL" id="AEG59856.1"/>
    </source>
</evidence>
<evidence type="ECO:0000256" key="2">
    <source>
        <dbReference type="ARBA" id="ARBA00022475"/>
    </source>
</evidence>
<evidence type="ECO:0000256" key="1">
    <source>
        <dbReference type="ARBA" id="ARBA00004651"/>
    </source>
</evidence>
<keyword evidence="8" id="KW-0807">Transducer</keyword>
<evidence type="ECO:0000256" key="5">
    <source>
        <dbReference type="ARBA" id="ARBA00022989"/>
    </source>
</evidence>
<dbReference type="GO" id="GO:0007165">
    <property type="term" value="P:signal transduction"/>
    <property type="evidence" value="ECO:0007669"/>
    <property type="project" value="UniProtKB-KW"/>
</dbReference>
<evidence type="ECO:0000313" key="14">
    <source>
        <dbReference type="Proteomes" id="UP000009234"/>
    </source>
</evidence>
<keyword evidence="3" id="KW-0145">Chemotaxis</keyword>
<dbReference type="PROSITE" id="PS50111">
    <property type="entry name" value="CHEMOTAXIS_TRANSDUC_2"/>
    <property type="match status" value="1"/>
</dbReference>
<feature type="domain" description="HAMP" evidence="12">
    <location>
        <begin position="250"/>
        <end position="304"/>
    </location>
</feature>
<dbReference type="Gene3D" id="6.10.340.10">
    <property type="match status" value="1"/>
</dbReference>
<evidence type="ECO:0000256" key="6">
    <source>
        <dbReference type="ARBA" id="ARBA00023136"/>
    </source>
</evidence>
<keyword evidence="14" id="KW-1185">Reference proteome</keyword>
<dbReference type="KEGG" id="dru:Desru_1591"/>
<accession>F6DRU5</accession>
<dbReference type="SMART" id="SM01049">
    <property type="entry name" value="Cache_2"/>
    <property type="match status" value="1"/>
</dbReference>
<dbReference type="EMBL" id="CP002780">
    <property type="protein sequence ID" value="AEG59856.1"/>
    <property type="molecule type" value="Genomic_DNA"/>
</dbReference>
<feature type="transmembrane region" description="Helical" evidence="10">
    <location>
        <begin position="36"/>
        <end position="57"/>
    </location>
</feature>
<dbReference type="STRING" id="696281.Desru_1591"/>
<dbReference type="Gene3D" id="3.30.450.20">
    <property type="entry name" value="PAS domain"/>
    <property type="match status" value="1"/>
</dbReference>
<organism evidence="13 14">
    <name type="scientific">Desulforamulus ruminis (strain ATCC 23193 / DSM 2154 / NCIMB 8452 / DL)</name>
    <name type="common">Desulfotomaculum ruminis</name>
    <dbReference type="NCBI Taxonomy" id="696281"/>
    <lineage>
        <taxon>Bacteria</taxon>
        <taxon>Bacillati</taxon>
        <taxon>Bacillota</taxon>
        <taxon>Clostridia</taxon>
        <taxon>Eubacteriales</taxon>
        <taxon>Peptococcaceae</taxon>
        <taxon>Desulforamulus</taxon>
    </lineage>
</organism>
<dbReference type="SMART" id="SM00283">
    <property type="entry name" value="MA"/>
    <property type="match status" value="1"/>
</dbReference>
<dbReference type="Pfam" id="PF17200">
    <property type="entry name" value="sCache_2"/>
    <property type="match status" value="1"/>
</dbReference>
<dbReference type="SUPFAM" id="SSF58104">
    <property type="entry name" value="Methyl-accepting chemotaxis protein (MCP) signaling domain"/>
    <property type="match status" value="1"/>
</dbReference>
<keyword evidence="6 10" id="KW-0472">Membrane</keyword>
<dbReference type="GO" id="GO:0005886">
    <property type="term" value="C:plasma membrane"/>
    <property type="evidence" value="ECO:0007669"/>
    <property type="project" value="UniProtKB-SubCell"/>
</dbReference>
<comment type="similarity">
    <text evidence="7">Belongs to the methyl-accepting chemotaxis (MCP) protein family.</text>
</comment>
<feature type="domain" description="Methyl-accepting transducer" evidence="11">
    <location>
        <begin position="354"/>
        <end position="583"/>
    </location>
</feature>
<dbReference type="InterPro" id="IPR004089">
    <property type="entry name" value="MCPsignal_dom"/>
</dbReference>
<dbReference type="HOGENOM" id="CLU_000445_107_12_9"/>
<evidence type="ECO:0000256" key="7">
    <source>
        <dbReference type="ARBA" id="ARBA00029447"/>
    </source>
</evidence>
<keyword evidence="4 10" id="KW-0812">Transmembrane</keyword>
<feature type="coiled-coil region" evidence="9">
    <location>
        <begin position="523"/>
        <end position="553"/>
    </location>
</feature>
<dbReference type="PROSITE" id="PS50885">
    <property type="entry name" value="HAMP"/>
    <property type="match status" value="1"/>
</dbReference>
<keyword evidence="9" id="KW-0175">Coiled coil</keyword>
<proteinExistence type="inferred from homology"/>
<keyword evidence="2" id="KW-1003">Cell membrane</keyword>
<evidence type="ECO:0000256" key="9">
    <source>
        <dbReference type="SAM" id="Coils"/>
    </source>
</evidence>
<reference evidence="13 14" key="2">
    <citation type="journal article" date="2012" name="Stand. Genomic Sci.">
        <title>Complete genome sequence of the sulfate-reducing firmicute Desulfotomaculum ruminis type strain (DL(T)).</title>
        <authorList>
            <person name="Spring S."/>
            <person name="Visser M."/>
            <person name="Lu M."/>
            <person name="Copeland A."/>
            <person name="Lapidus A."/>
            <person name="Lucas S."/>
            <person name="Cheng J.F."/>
            <person name="Han C."/>
            <person name="Tapia R."/>
            <person name="Goodwin L.A."/>
            <person name="Pitluck S."/>
            <person name="Ivanova N."/>
            <person name="Land M."/>
            <person name="Hauser L."/>
            <person name="Larimer F."/>
            <person name="Rohde M."/>
            <person name="Goker M."/>
            <person name="Detter J.C."/>
            <person name="Kyrpides N.C."/>
            <person name="Woyke T."/>
            <person name="Schaap P.J."/>
            <person name="Plugge C.M."/>
            <person name="Muyzer G."/>
            <person name="Kuever J."/>
            <person name="Pereira I.A."/>
            <person name="Parshina S.N."/>
            <person name="Bernier-Latmani R."/>
            <person name="Stams A.J."/>
            <person name="Klenk H.P."/>
        </authorList>
    </citation>
    <scope>NUCLEOTIDE SEQUENCE [LARGE SCALE GENOMIC DNA]</scope>
    <source>
        <strain evidence="14">ATCC 23193 / DSM 2154 / NCIB 8452 / DL</strain>
    </source>
</reference>
<protein>
    <submittedName>
        <fullName evidence="13">Chemotaxis sensory transducer</fullName>
    </submittedName>
</protein>
<dbReference type="PANTHER" id="PTHR43531">
    <property type="entry name" value="PROTEIN ICFG"/>
    <property type="match status" value="1"/>
</dbReference>
<evidence type="ECO:0000259" key="11">
    <source>
        <dbReference type="PROSITE" id="PS50111"/>
    </source>
</evidence>
<comment type="subcellular location">
    <subcellularLocation>
        <location evidence="1">Cell membrane</location>
        <topology evidence="1">Multi-pass membrane protein</topology>
    </subcellularLocation>
</comment>
<gene>
    <name evidence="13" type="ordered locus">Desru_1591</name>
</gene>
<reference evidence="14" key="1">
    <citation type="submission" date="2011-05" db="EMBL/GenBank/DDBJ databases">
        <title>Complete sequence of Desulfotomaculum ruminis DSM 2154.</title>
        <authorList>
            <person name="Lucas S."/>
            <person name="Copeland A."/>
            <person name="Lapidus A."/>
            <person name="Cheng J.-F."/>
            <person name="Goodwin L."/>
            <person name="Pitluck S."/>
            <person name="Lu M."/>
            <person name="Detter J.C."/>
            <person name="Han C."/>
            <person name="Tapia R."/>
            <person name="Land M."/>
            <person name="Hauser L."/>
            <person name="Kyrpides N."/>
            <person name="Ivanova N."/>
            <person name="Mikhailova N."/>
            <person name="Pagani I."/>
            <person name="Stams A.J.M."/>
            <person name="Plugge C.M."/>
            <person name="Muyzer G."/>
            <person name="Kuever J."/>
            <person name="Parshina S.N."/>
            <person name="Ivanova A.E."/>
            <person name="Nazina T.N."/>
            <person name="Brambilla E."/>
            <person name="Spring S."/>
            <person name="Klenk H.-P."/>
            <person name="Woyke T."/>
        </authorList>
    </citation>
    <scope>NUCLEOTIDE SEQUENCE [LARGE SCALE GENOMIC DNA]</scope>
    <source>
        <strain evidence="14">ATCC 23193 / DSM 2154 / NCIB 8452 / DL</strain>
    </source>
</reference>
<dbReference type="InterPro" id="IPR051310">
    <property type="entry name" value="MCP_chemotaxis"/>
</dbReference>
<feature type="transmembrane region" description="Helical" evidence="10">
    <location>
        <begin position="224"/>
        <end position="249"/>
    </location>
</feature>
<sequence length="601" mass="65281">MKGKKSSGVNAAAEHRGKSIKVLKLKIHKLQMKGKLALFIGVLLTGTILLLSAISYINLDRAYRQSVKATEQAYDNKIKTALESMIGVLNVNYQRYLDGEITEQQALESAKKIVRDTRYDNNSYFWVYTEDGTCVVHMDPEIEGTQRYDITDQEGTYYVRNIIAAGNQAGGGYTDYYTKKPGQTGAFQKRTYTLKYEPYGWYISTGNYYNDINQAVAEQQQQKIIAHLILLAVSLVVAVLGVVITFRALNRLTGPLMGVAKRLQLLSEGDAHTPPVPVVQTQDEMQILTQATETLILSIREIVGDLTMHLKNMAQGDMATPITQQYVGDFIPIQESVRGIYSSLNRILASINHSADMVNSSASQVADASQMLAAGATEQASAVEELSASIATVSDQVGHNAAGVSMATGNVVKTVTDVKDGNEKMQQMLSAMERINSSSDEIRGIAKTVKGIAEQTNLLALNAAIEAAQAGTAGKGFAVVANEVRNLAGKAAEAAKRTSLLIENSIHEVKEGSQVAEETAQILQNVSKEALELQNIIENIDKASKEQAVAIEQITKGMEQISAVVQNNAATAEECSASSQELSAQSSFLQNEVSRFRIVKQ</sequence>
<evidence type="ECO:0000256" key="4">
    <source>
        <dbReference type="ARBA" id="ARBA00022692"/>
    </source>
</evidence>
<dbReference type="PANTHER" id="PTHR43531:SF11">
    <property type="entry name" value="METHYL-ACCEPTING CHEMOTAXIS PROTEIN 3"/>
    <property type="match status" value="1"/>
</dbReference>
<keyword evidence="5 10" id="KW-1133">Transmembrane helix</keyword>
<dbReference type="InterPro" id="IPR003660">
    <property type="entry name" value="HAMP_dom"/>
</dbReference>
<dbReference type="GO" id="GO:0006935">
    <property type="term" value="P:chemotaxis"/>
    <property type="evidence" value="ECO:0007669"/>
    <property type="project" value="UniProtKB-KW"/>
</dbReference>
<evidence type="ECO:0000259" key="12">
    <source>
        <dbReference type="PROSITE" id="PS50885"/>
    </source>
</evidence>
<dbReference type="RefSeq" id="WP_013841623.1">
    <property type="nucleotide sequence ID" value="NC_015589.1"/>
</dbReference>
<dbReference type="AlphaFoldDB" id="F6DRU5"/>
<dbReference type="InterPro" id="IPR033480">
    <property type="entry name" value="sCache_2"/>
</dbReference>